<keyword evidence="5" id="KW-0378">Hydrolase</keyword>
<dbReference type="InterPro" id="IPR013780">
    <property type="entry name" value="Glyco_hydro_b"/>
</dbReference>
<dbReference type="InterPro" id="IPR012341">
    <property type="entry name" value="6hp_glycosidase-like_sf"/>
</dbReference>
<protein>
    <submittedName>
        <fullName evidence="5">Glycosyl hydrolase family 65, N-terminal domain</fullName>
    </submittedName>
</protein>
<evidence type="ECO:0000256" key="1">
    <source>
        <dbReference type="SAM" id="SignalP"/>
    </source>
</evidence>
<dbReference type="RefSeq" id="WP_142604462.1">
    <property type="nucleotide sequence ID" value="NZ_FXSZ01000009.1"/>
</dbReference>
<dbReference type="PIRSF" id="PIRSF007663">
    <property type="entry name" value="UCP007663"/>
    <property type="match status" value="1"/>
</dbReference>
<evidence type="ECO:0000313" key="6">
    <source>
        <dbReference type="Proteomes" id="UP000315971"/>
    </source>
</evidence>
<dbReference type="PANTHER" id="PTHR31084">
    <property type="entry name" value="ALPHA-L-FUCOSIDASE 2"/>
    <property type="match status" value="1"/>
</dbReference>
<dbReference type="AlphaFoldDB" id="A0A521DY35"/>
<evidence type="ECO:0000259" key="2">
    <source>
        <dbReference type="Pfam" id="PF14498"/>
    </source>
</evidence>
<dbReference type="OrthoDB" id="9802600at2"/>
<dbReference type="InterPro" id="IPR054363">
    <property type="entry name" value="GH95_cat"/>
</dbReference>
<dbReference type="GO" id="GO:0005975">
    <property type="term" value="P:carbohydrate metabolic process"/>
    <property type="evidence" value="ECO:0007669"/>
    <property type="project" value="InterPro"/>
</dbReference>
<dbReference type="Gene3D" id="1.50.10.10">
    <property type="match status" value="1"/>
</dbReference>
<evidence type="ECO:0000259" key="3">
    <source>
        <dbReference type="Pfam" id="PF21307"/>
    </source>
</evidence>
<organism evidence="5 6">
    <name type="scientific">Solitalea koreensis</name>
    <dbReference type="NCBI Taxonomy" id="543615"/>
    <lineage>
        <taxon>Bacteria</taxon>
        <taxon>Pseudomonadati</taxon>
        <taxon>Bacteroidota</taxon>
        <taxon>Sphingobacteriia</taxon>
        <taxon>Sphingobacteriales</taxon>
        <taxon>Sphingobacteriaceae</taxon>
        <taxon>Solitalea</taxon>
    </lineage>
</organism>
<dbReference type="Pfam" id="PF21307">
    <property type="entry name" value="Glyco_hydro_95_C"/>
    <property type="match status" value="1"/>
</dbReference>
<gene>
    <name evidence="5" type="ORF">SAMN06265350_10961</name>
</gene>
<accession>A0A521DY35</accession>
<proteinExistence type="predicted"/>
<dbReference type="InterPro" id="IPR016518">
    <property type="entry name" value="Alpha-L-fucosidase"/>
</dbReference>
<feature type="domain" description="Glycosyl hydrolase family 95 catalytic" evidence="4">
    <location>
        <begin position="254"/>
        <end position="661"/>
    </location>
</feature>
<feature type="chain" id="PRO_5022018760" evidence="1">
    <location>
        <begin position="22"/>
        <end position="734"/>
    </location>
</feature>
<dbReference type="InterPro" id="IPR027414">
    <property type="entry name" value="GH95_N_dom"/>
</dbReference>
<sequence length="734" mass="82293">MNYIKKAFFVAFLMVAMNTHADNGVKMWYTQPAQKWDTEALPIGNGRLGAMLFGDINTEHIQFNEQSLWSGDNNWDGAYNTGDHGFGSYRNFGELVIDFDNLNQTRSYKRSLDLISGIHTTSFASNGVKIQRKAFASHPDEVLVFRYMSNKKGAFSGKISLSSAQGAISVAQNAELNFAGEMPNKLKYAANLHLEHDGGTVRVEGDKLVFEKCNSLVIYLDARTNYKPDYFSNWRGADPMPLIQKEQASAQKWSYEELVKRHINDITHLTAAAVINIGKTADSILALPTDIRLKKYAAGGADPDLEEMMFQYGRYLLVGSSRPGGLPANLQGLWNNSNTPPWASDYHNNINVQMNYWPAESTNLSECHIPLMDFIAASAEPCRIATRKAFGENTRGWTARTSQSIFGGNGWEWNIPASAWYAQHVFEHWAFTMDKSYLEKTAYPILKETCQYWEDRLKQLPDGTLVVPKGWSPEHGPREDGVMHDQQLVWDLFQNYLEAAKVLGIDTEYQIKVASMKQHLAPNKIGKWGQLQEWQSDRDDPDDQHRHTSHLFAVFPGRQISVANTPELAQAAIISLRARSGNYGKNINTPFTVASTGSDSRHSWTWAWRCAMWARMGEGEKAGMMIRGLLTYNTTSANLFTYAPVQLDGNFGITGAIAEMLLQSHTGEIHLLPALPQAWKANGSICGLKARGGFTVDCSWKNGKVTSYKIRSLTPQKVIVRVNDELKEVTSEKL</sequence>
<dbReference type="InterPro" id="IPR049053">
    <property type="entry name" value="AFCA-like_C"/>
</dbReference>
<dbReference type="InterPro" id="IPR008928">
    <property type="entry name" value="6-hairpin_glycosidase_sf"/>
</dbReference>
<name>A0A521DY35_9SPHI</name>
<dbReference type="PANTHER" id="PTHR31084:SF19">
    <property type="entry name" value="GLYCOSYL HYDROLASE FAMILY 95 N-TERMINAL DOMAIN-CONTAINING PROTEIN"/>
    <property type="match status" value="1"/>
</dbReference>
<feature type="signal peptide" evidence="1">
    <location>
        <begin position="1"/>
        <end position="21"/>
    </location>
</feature>
<keyword evidence="1" id="KW-0732">Signal</keyword>
<reference evidence="5 6" key="1">
    <citation type="submission" date="2017-05" db="EMBL/GenBank/DDBJ databases">
        <authorList>
            <person name="Varghese N."/>
            <person name="Submissions S."/>
        </authorList>
    </citation>
    <scope>NUCLEOTIDE SEQUENCE [LARGE SCALE GENOMIC DNA]</scope>
    <source>
        <strain evidence="5 6">DSM 21342</strain>
    </source>
</reference>
<dbReference type="Gene3D" id="2.70.98.50">
    <property type="entry name" value="putative glycoside hydrolase family protein from bacillus halodurans"/>
    <property type="match status" value="1"/>
</dbReference>
<feature type="domain" description="Glycosyl hydrolase family 95 N-terminal" evidence="2">
    <location>
        <begin position="88"/>
        <end position="227"/>
    </location>
</feature>
<dbReference type="SUPFAM" id="SSF48208">
    <property type="entry name" value="Six-hairpin glycosidases"/>
    <property type="match status" value="1"/>
</dbReference>
<evidence type="ECO:0000313" key="5">
    <source>
        <dbReference type="EMBL" id="SMO76633.1"/>
    </source>
</evidence>
<dbReference type="GO" id="GO:0004560">
    <property type="term" value="F:alpha-L-fucosidase activity"/>
    <property type="evidence" value="ECO:0007669"/>
    <property type="project" value="InterPro"/>
</dbReference>
<feature type="domain" description="Alpha fucosidase A-like C-terminal" evidence="3">
    <location>
        <begin position="663"/>
        <end position="727"/>
    </location>
</feature>
<dbReference type="Gene3D" id="2.60.40.1180">
    <property type="entry name" value="Golgi alpha-mannosidase II"/>
    <property type="match status" value="1"/>
</dbReference>
<keyword evidence="6" id="KW-1185">Reference proteome</keyword>
<dbReference type="EMBL" id="FXSZ01000009">
    <property type="protein sequence ID" value="SMO76633.1"/>
    <property type="molecule type" value="Genomic_DNA"/>
</dbReference>
<dbReference type="Proteomes" id="UP000315971">
    <property type="component" value="Unassembled WGS sequence"/>
</dbReference>
<dbReference type="Pfam" id="PF22124">
    <property type="entry name" value="Glyco_hydro_95_cat"/>
    <property type="match status" value="1"/>
</dbReference>
<feature type="domain" description="Glycosyl hydrolase family 95 N-terminal" evidence="2">
    <location>
        <begin position="27"/>
        <end position="76"/>
    </location>
</feature>
<evidence type="ECO:0000259" key="4">
    <source>
        <dbReference type="Pfam" id="PF22124"/>
    </source>
</evidence>
<dbReference type="Pfam" id="PF14498">
    <property type="entry name" value="Glyco_hyd_65N_2"/>
    <property type="match status" value="2"/>
</dbReference>